<comment type="caution">
    <text evidence="1">The sequence shown here is derived from an EMBL/GenBank/DDBJ whole genome shotgun (WGS) entry which is preliminary data.</text>
</comment>
<evidence type="ECO:0000313" key="1">
    <source>
        <dbReference type="EMBL" id="KKN46336.1"/>
    </source>
</evidence>
<dbReference type="InterPro" id="IPR047111">
    <property type="entry name" value="YbaP-like"/>
</dbReference>
<reference evidence="1" key="1">
    <citation type="journal article" date="2015" name="Nature">
        <title>Complex archaea that bridge the gap between prokaryotes and eukaryotes.</title>
        <authorList>
            <person name="Spang A."/>
            <person name="Saw J.H."/>
            <person name="Jorgensen S.L."/>
            <person name="Zaremba-Niedzwiedzka K."/>
            <person name="Martijn J."/>
            <person name="Lind A.E."/>
            <person name="van Eijk R."/>
            <person name="Schleper C."/>
            <person name="Guy L."/>
            <person name="Ettema T.J."/>
        </authorList>
    </citation>
    <scope>NUCLEOTIDE SEQUENCE</scope>
</reference>
<sequence length="292" mass="33155">MNALTRVSHFFIVALLITFSFNSYAAPALYKIEKNGVSSYLFGTVHVGDASMKGLPKNVTDAISASKEVIVEVDISKLTPLEMQQRSMPFMMLSDGKTLQTELSKQNYTKLKDYFAKKSIDIAMFNGLKPWAVMVTMMQIEFQNAGYSDKTGIDKQVLSYAKEHNIKIGELETLEQQLQMFDGMALLSNEMIEETFEQLADINTYFIKLVNAWKSGDMDTLTDYYNMSFDDSNYGEISEQVMLTNRNNNWVKQLTPRLANEQLFIAVGALHLPEKHGLLKQLRDKGFSVTRL</sequence>
<dbReference type="EMBL" id="LAZR01001336">
    <property type="protein sequence ID" value="KKN46336.1"/>
    <property type="molecule type" value="Genomic_DNA"/>
</dbReference>
<dbReference type="PANTHER" id="PTHR40590">
    <property type="entry name" value="CYTOPLASMIC PROTEIN-RELATED"/>
    <property type="match status" value="1"/>
</dbReference>
<dbReference type="AlphaFoldDB" id="A0A0F9TBP2"/>
<dbReference type="PANTHER" id="PTHR40590:SF1">
    <property type="entry name" value="CYTOPLASMIC PROTEIN"/>
    <property type="match status" value="1"/>
</dbReference>
<name>A0A0F9TBP2_9ZZZZ</name>
<dbReference type="InterPro" id="IPR002816">
    <property type="entry name" value="TraB/PrgY/GumN_fam"/>
</dbReference>
<dbReference type="Pfam" id="PF01963">
    <property type="entry name" value="TraB_PrgY_gumN"/>
    <property type="match status" value="1"/>
</dbReference>
<dbReference type="CDD" id="cd14789">
    <property type="entry name" value="Tiki"/>
    <property type="match status" value="1"/>
</dbReference>
<gene>
    <name evidence="1" type="ORF">LCGC14_0674040</name>
</gene>
<accession>A0A0F9TBP2</accession>
<organism evidence="1">
    <name type="scientific">marine sediment metagenome</name>
    <dbReference type="NCBI Taxonomy" id="412755"/>
    <lineage>
        <taxon>unclassified sequences</taxon>
        <taxon>metagenomes</taxon>
        <taxon>ecological metagenomes</taxon>
    </lineage>
</organism>
<proteinExistence type="predicted"/>
<evidence type="ECO:0008006" key="2">
    <source>
        <dbReference type="Google" id="ProtNLM"/>
    </source>
</evidence>
<protein>
    <recommendedName>
        <fullName evidence="2">TraB/GumN family protein</fullName>
    </recommendedName>
</protein>